<dbReference type="Proteomes" id="UP000319349">
    <property type="component" value="Chromosome"/>
</dbReference>
<protein>
    <recommendedName>
        <fullName evidence="4">Secreted protein</fullName>
    </recommendedName>
</protein>
<reference evidence="2 3" key="1">
    <citation type="submission" date="2019-03" db="EMBL/GenBank/DDBJ databases">
        <title>Tal1 in Xanthomonas translucens pv. cerealis Contributes to Virulence in Bacterial Leaf Streak of Wheat.</title>
        <authorList>
            <person name="Shah S.M.A."/>
            <person name="Haq F."/>
            <person name="Ma W."/>
            <person name="Xu X."/>
            <person name="Wang S."/>
            <person name="Xu Z."/>
            <person name="Zou L."/>
            <person name="Zhu B."/>
            <person name="Chen G."/>
        </authorList>
    </citation>
    <scope>NUCLEOTIDE SEQUENCE [LARGE SCALE GENOMIC DNA]</scope>
    <source>
        <strain evidence="2 3">01</strain>
    </source>
</reference>
<sequence length="77" mass="8358">MKVVLFAFVTFLFSGAAAAQQLRTTFSGWVGKQQRSEYIDGSNWHCCFSNQCGACGSVALTMGHNTCVTRGFNIGIK</sequence>
<feature type="signal peptide" evidence="1">
    <location>
        <begin position="1"/>
        <end position="19"/>
    </location>
</feature>
<dbReference type="EMBL" id="CP038228">
    <property type="protein sequence ID" value="QDI03203.1"/>
    <property type="molecule type" value="Genomic_DNA"/>
</dbReference>
<gene>
    <name evidence="2" type="ORF">E4A48_05375</name>
</gene>
<evidence type="ECO:0000313" key="2">
    <source>
        <dbReference type="EMBL" id="QDI03203.1"/>
    </source>
</evidence>
<dbReference type="AlphaFoldDB" id="A0A514EBQ4"/>
<keyword evidence="1" id="KW-0732">Signal</keyword>
<feature type="chain" id="PRO_5021703486" description="Secreted protein" evidence="1">
    <location>
        <begin position="20"/>
        <end position="77"/>
    </location>
</feature>
<dbReference type="RefSeq" id="WP_142742004.1">
    <property type="nucleotide sequence ID" value="NZ_CP038228.1"/>
</dbReference>
<evidence type="ECO:0000256" key="1">
    <source>
        <dbReference type="SAM" id="SignalP"/>
    </source>
</evidence>
<evidence type="ECO:0008006" key="4">
    <source>
        <dbReference type="Google" id="ProtNLM"/>
    </source>
</evidence>
<accession>A0A514EBQ4</accession>
<organism evidence="2 3">
    <name type="scientific">Xanthomonas cerealis pv. cerealis</name>
    <dbReference type="NCBI Taxonomy" id="152263"/>
    <lineage>
        <taxon>Bacteria</taxon>
        <taxon>Pseudomonadati</taxon>
        <taxon>Pseudomonadota</taxon>
        <taxon>Gammaproteobacteria</taxon>
        <taxon>Lysobacterales</taxon>
        <taxon>Lysobacteraceae</taxon>
        <taxon>Xanthomonas</taxon>
        <taxon>Xanthomonas translucens group</taxon>
        <taxon>Xanthomonas cerealis</taxon>
    </lineage>
</organism>
<keyword evidence="3" id="KW-1185">Reference proteome</keyword>
<evidence type="ECO:0000313" key="3">
    <source>
        <dbReference type="Proteomes" id="UP000319349"/>
    </source>
</evidence>
<name>A0A514EBQ4_9XANT</name>
<proteinExistence type="predicted"/>